<dbReference type="EMBL" id="VEVO01000035">
    <property type="protein sequence ID" value="KAF0022280.1"/>
    <property type="molecule type" value="Genomic_DNA"/>
</dbReference>
<gene>
    <name evidence="1" type="ORF">F2P81_025456</name>
</gene>
<proteinExistence type="predicted"/>
<evidence type="ECO:0000313" key="1">
    <source>
        <dbReference type="EMBL" id="KAF0022280.1"/>
    </source>
</evidence>
<dbReference type="Proteomes" id="UP000438429">
    <property type="component" value="Unassembled WGS sequence"/>
</dbReference>
<reference evidence="1 2" key="1">
    <citation type="submission" date="2019-06" db="EMBL/GenBank/DDBJ databases">
        <title>Draft genomes of female and male turbot (Scophthalmus maximus).</title>
        <authorList>
            <person name="Xu H."/>
            <person name="Xu X.-W."/>
            <person name="Shao C."/>
            <person name="Chen S."/>
        </authorList>
    </citation>
    <scope>NUCLEOTIDE SEQUENCE [LARGE SCALE GENOMIC DNA]</scope>
    <source>
        <strain evidence="1">Ysfricsl-2016a</strain>
        <tissue evidence="1">Blood</tissue>
    </source>
</reference>
<name>A0A6A4RSE4_SCOMX</name>
<sequence length="145" mass="16701">MAFNCARNRMRAAAQIQKEKHDAKVRDDRLKEHQLLYLRDHSHKGRNKVQDAWSSVVHKLMMAPTPGGTVYSVAPLQDAKWRQVYWTMLEPVPPCQYPQPPQIDHVQPQALTEDGDPNDGMWVPPTAHRWNNIGMPSDITSVWKL</sequence>
<evidence type="ECO:0000313" key="2">
    <source>
        <dbReference type="Proteomes" id="UP000438429"/>
    </source>
</evidence>
<accession>A0A6A4RSE4</accession>
<comment type="caution">
    <text evidence="1">The sequence shown here is derived from an EMBL/GenBank/DDBJ whole genome shotgun (WGS) entry which is preliminary data.</text>
</comment>
<dbReference type="AlphaFoldDB" id="A0A6A4RSE4"/>
<organism evidence="1 2">
    <name type="scientific">Scophthalmus maximus</name>
    <name type="common">Turbot</name>
    <name type="synonym">Psetta maxima</name>
    <dbReference type="NCBI Taxonomy" id="52904"/>
    <lineage>
        <taxon>Eukaryota</taxon>
        <taxon>Metazoa</taxon>
        <taxon>Chordata</taxon>
        <taxon>Craniata</taxon>
        <taxon>Vertebrata</taxon>
        <taxon>Euteleostomi</taxon>
        <taxon>Actinopterygii</taxon>
        <taxon>Neopterygii</taxon>
        <taxon>Teleostei</taxon>
        <taxon>Neoteleostei</taxon>
        <taxon>Acanthomorphata</taxon>
        <taxon>Carangaria</taxon>
        <taxon>Pleuronectiformes</taxon>
        <taxon>Pleuronectoidei</taxon>
        <taxon>Scophthalmidae</taxon>
        <taxon>Scophthalmus</taxon>
    </lineage>
</organism>
<protein>
    <submittedName>
        <fullName evidence="1">Uncharacterized protein</fullName>
    </submittedName>
</protein>